<dbReference type="OMA" id="KAWLMRK"/>
<evidence type="ECO:0000256" key="4">
    <source>
        <dbReference type="ARBA" id="ARBA00005737"/>
    </source>
</evidence>
<keyword evidence="8" id="KW-0282">Flagellum</keyword>
<sequence length="493" mass="56566">EKDEFGNRTQEEYEDDFEKDLDWLINEEGKSENEDPEGENDIESQIDKELEEEEEKTRGELLEIKSLNPAEPDPGGAADGNGDLGGGGSPPSPAEPSEGLSDTDSEGSHQRLRPEEGVDEDELDEEAKKYIMEKIQQANRQLEDEEPADETRERRLKFKDKLVDLVVPPADYEAGRDGEGDVSGPMSRLQISEKIGGARGSPREGKVLVEKDGKFDLVSLREVESQGLLPPLPCASGEPDGGWQTSPRPPSGHGEPCPAHGWAGGSSPEAGHVPRPPPVPKARPNSAGHSQGRTRKRTATRRAQSASNPPGHTTYTLSPEQKELRLKLEQRRERLRREEEAKKREEEEQKRQENELAFRAWLMQKKEQLQEQRRIVRAKEMERMNNRPEHPDPQEAFKLWLKRKHVQQLRERQMEEMKRLEEESTYYIHDREECERAFKLWLKRKRAEKRTERLAARERSRRLVMEARRAQRKQDLLCTISEAKSSRFIDNYG</sequence>
<dbReference type="STRING" id="7918.ENSLOCP00000012339"/>
<evidence type="ECO:0000256" key="6">
    <source>
        <dbReference type="ARBA" id="ARBA00022490"/>
    </source>
</evidence>
<reference evidence="15" key="3">
    <citation type="submission" date="2025-09" db="UniProtKB">
        <authorList>
            <consortium name="Ensembl"/>
        </authorList>
    </citation>
    <scope>IDENTIFICATION</scope>
</reference>
<dbReference type="HOGENOM" id="CLU_040811_0_0_1"/>
<feature type="compositionally biased region" description="Basic and acidic residues" evidence="14">
    <location>
        <begin position="106"/>
        <end position="116"/>
    </location>
</feature>
<keyword evidence="9" id="KW-0175">Coiled coil</keyword>
<feature type="region of interest" description="Disordered" evidence="14">
    <location>
        <begin position="223"/>
        <end position="329"/>
    </location>
</feature>
<dbReference type="GeneTree" id="ENSGT00390000018244"/>
<feature type="compositionally biased region" description="Acidic residues" evidence="14">
    <location>
        <begin position="34"/>
        <end position="54"/>
    </location>
</feature>
<dbReference type="FunCoup" id="W5MVD0">
    <property type="interactions" value="861"/>
</dbReference>
<dbReference type="AlphaFoldDB" id="W5MVD0"/>
<evidence type="ECO:0000256" key="12">
    <source>
        <dbReference type="ARBA" id="ARBA00023273"/>
    </source>
</evidence>
<feature type="compositionally biased region" description="Polar residues" evidence="14">
    <location>
        <begin position="304"/>
        <end position="319"/>
    </location>
</feature>
<comment type="subcellular location">
    <subcellularLocation>
        <location evidence="2">Cell projection</location>
        <location evidence="2">Cilium</location>
        <location evidence="2">Flagellum</location>
    </subcellularLocation>
    <subcellularLocation>
        <location evidence="3">Cytoplasm</location>
        <location evidence="3">Cytoskeleton</location>
    </subcellularLocation>
</comment>
<comment type="subunit">
    <text evidence="13">Homodimer. Interacts with HOOK1. Interacts with HOOK2. Interacts with HOOK3.</text>
</comment>
<dbReference type="InParanoid" id="W5MVD0"/>
<dbReference type="Bgee" id="ENSLOCG00000010088">
    <property type="expression patterns" value="Expressed in testis and 7 other cell types or tissues"/>
</dbReference>
<dbReference type="GO" id="GO:0005874">
    <property type="term" value="C:microtubule"/>
    <property type="evidence" value="ECO:0007669"/>
    <property type="project" value="UniProtKB-KW"/>
</dbReference>
<evidence type="ECO:0000256" key="3">
    <source>
        <dbReference type="ARBA" id="ARBA00004245"/>
    </source>
</evidence>
<keyword evidence="11" id="KW-0206">Cytoskeleton</keyword>
<feature type="compositionally biased region" description="Basic and acidic residues" evidence="14">
    <location>
        <begin position="320"/>
        <end position="329"/>
    </location>
</feature>
<keyword evidence="7" id="KW-0493">Microtubule</keyword>
<evidence type="ECO:0000256" key="8">
    <source>
        <dbReference type="ARBA" id="ARBA00022846"/>
    </source>
</evidence>
<keyword evidence="12" id="KW-0966">Cell projection</keyword>
<feature type="compositionally biased region" description="Basic and acidic residues" evidence="14">
    <location>
        <begin position="201"/>
        <end position="211"/>
    </location>
</feature>
<evidence type="ECO:0000256" key="1">
    <source>
        <dbReference type="ARBA" id="ARBA00002213"/>
    </source>
</evidence>
<reference evidence="15" key="2">
    <citation type="submission" date="2025-08" db="UniProtKB">
        <authorList>
            <consortium name="Ensembl"/>
        </authorList>
    </citation>
    <scope>IDENTIFICATION</scope>
</reference>
<protein>
    <recommendedName>
        <fullName evidence="5">Coiled-coil domain-containing protein 181</fullName>
    </recommendedName>
</protein>
<evidence type="ECO:0000256" key="7">
    <source>
        <dbReference type="ARBA" id="ARBA00022701"/>
    </source>
</evidence>
<dbReference type="GO" id="GO:0031514">
    <property type="term" value="C:motile cilium"/>
    <property type="evidence" value="ECO:0007669"/>
    <property type="project" value="UniProtKB-SubCell"/>
</dbReference>
<keyword evidence="10" id="KW-0969">Cilium</keyword>
<evidence type="ECO:0000256" key="10">
    <source>
        <dbReference type="ARBA" id="ARBA00023069"/>
    </source>
</evidence>
<comment type="function">
    <text evidence="1">Microtubule-binding protein that localizes to the microtubular manchette of elongating spermatids.</text>
</comment>
<proteinExistence type="inferred from homology"/>
<feature type="compositionally biased region" description="Basic and acidic residues" evidence="14">
    <location>
        <begin position="149"/>
        <end position="158"/>
    </location>
</feature>
<feature type="region of interest" description="Disordered" evidence="14">
    <location>
        <begin position="1"/>
        <end position="158"/>
    </location>
</feature>
<accession>W5MVD0</accession>
<evidence type="ECO:0000256" key="9">
    <source>
        <dbReference type="ARBA" id="ARBA00023054"/>
    </source>
</evidence>
<dbReference type="PANTHER" id="PTHR14320">
    <property type="entry name" value="COILED-COIL DOMAIN-CONTAINING PROTEIN 181"/>
    <property type="match status" value="1"/>
</dbReference>
<feature type="compositionally biased region" description="Basic and acidic residues" evidence="14">
    <location>
        <begin position="1"/>
        <end position="11"/>
    </location>
</feature>
<reference evidence="16" key="1">
    <citation type="submission" date="2011-12" db="EMBL/GenBank/DDBJ databases">
        <title>The Draft Genome of Lepisosteus oculatus.</title>
        <authorList>
            <consortium name="The Broad Institute Genome Assembly &amp; Analysis Group"/>
            <consortium name="Computational R&amp;D Group"/>
            <consortium name="and Sequencing Platform"/>
            <person name="Di Palma F."/>
            <person name="Alfoldi J."/>
            <person name="Johnson J."/>
            <person name="Berlin A."/>
            <person name="Gnerre S."/>
            <person name="Jaffe D."/>
            <person name="MacCallum I."/>
            <person name="Young S."/>
            <person name="Walker B.J."/>
            <person name="Lander E.S."/>
            <person name="Lindblad-Toh K."/>
        </authorList>
    </citation>
    <scope>NUCLEOTIDE SEQUENCE [LARGE SCALE GENOMIC DNA]</scope>
</reference>
<dbReference type="Ensembl" id="ENSLOCT00000012360.1">
    <property type="protein sequence ID" value="ENSLOCP00000012339.1"/>
    <property type="gene ID" value="ENSLOCG00000010088.1"/>
</dbReference>
<dbReference type="PANTHER" id="PTHR14320:SF2">
    <property type="entry name" value="COILED-COIL DOMAIN-CONTAINING PROTEIN 181"/>
    <property type="match status" value="1"/>
</dbReference>
<evidence type="ECO:0000256" key="14">
    <source>
        <dbReference type="SAM" id="MobiDB-lite"/>
    </source>
</evidence>
<feature type="region of interest" description="Disordered" evidence="14">
    <location>
        <begin position="192"/>
        <end position="211"/>
    </location>
</feature>
<comment type="similarity">
    <text evidence="4">Belongs to the CCDC181 family.</text>
</comment>
<name>W5MVD0_LEPOC</name>
<evidence type="ECO:0000256" key="2">
    <source>
        <dbReference type="ARBA" id="ARBA00004230"/>
    </source>
</evidence>
<evidence type="ECO:0000256" key="5">
    <source>
        <dbReference type="ARBA" id="ARBA00022306"/>
    </source>
</evidence>
<evidence type="ECO:0000256" key="13">
    <source>
        <dbReference type="ARBA" id="ARBA00047162"/>
    </source>
</evidence>
<dbReference type="Proteomes" id="UP000018468">
    <property type="component" value="Linkage group LG17"/>
</dbReference>
<organism evidence="15 16">
    <name type="scientific">Lepisosteus oculatus</name>
    <name type="common">Spotted gar</name>
    <dbReference type="NCBI Taxonomy" id="7918"/>
    <lineage>
        <taxon>Eukaryota</taxon>
        <taxon>Metazoa</taxon>
        <taxon>Chordata</taxon>
        <taxon>Craniata</taxon>
        <taxon>Vertebrata</taxon>
        <taxon>Euteleostomi</taxon>
        <taxon>Actinopterygii</taxon>
        <taxon>Neopterygii</taxon>
        <taxon>Holostei</taxon>
        <taxon>Semionotiformes</taxon>
        <taxon>Lepisosteidae</taxon>
        <taxon>Lepisosteus</taxon>
    </lineage>
</organism>
<keyword evidence="16" id="KW-1185">Reference proteome</keyword>
<evidence type="ECO:0000256" key="11">
    <source>
        <dbReference type="ARBA" id="ARBA00023212"/>
    </source>
</evidence>
<dbReference type="EMBL" id="AHAT01003537">
    <property type="status" value="NOT_ANNOTATED_CDS"/>
    <property type="molecule type" value="Genomic_DNA"/>
</dbReference>
<evidence type="ECO:0000313" key="16">
    <source>
        <dbReference type="Proteomes" id="UP000018468"/>
    </source>
</evidence>
<keyword evidence="6" id="KW-0963">Cytoplasm</keyword>
<evidence type="ECO:0000313" key="15">
    <source>
        <dbReference type="Ensembl" id="ENSLOCP00000012339.1"/>
    </source>
</evidence>
<dbReference type="GO" id="GO:0008017">
    <property type="term" value="F:microtubule binding"/>
    <property type="evidence" value="ECO:0000318"/>
    <property type="project" value="GO_Central"/>
</dbReference>
<dbReference type="InterPro" id="IPR026687">
    <property type="entry name" value="CCDC181"/>
</dbReference>
<dbReference type="eggNOG" id="ENOG502QV5R">
    <property type="taxonomic scope" value="Eukaryota"/>
</dbReference>
<feature type="compositionally biased region" description="Gly residues" evidence="14">
    <location>
        <begin position="77"/>
        <end position="89"/>
    </location>
</feature>